<proteinExistence type="predicted"/>
<protein>
    <submittedName>
        <fullName evidence="2">Hypothetical CDS</fullName>
    </submittedName>
</protein>
<evidence type="ECO:0000313" key="3">
    <source>
        <dbReference type="Proteomes" id="UP000001286"/>
    </source>
</evidence>
<dbReference type="AlphaFoldDB" id="G2ZA54"/>
<evidence type="ECO:0000313" key="2">
    <source>
        <dbReference type="EMBL" id="CBW84728.1"/>
    </source>
</evidence>
<accession>G2ZA54</accession>
<dbReference type="Proteomes" id="UP000001286">
    <property type="component" value="Chromosome"/>
</dbReference>
<evidence type="ECO:0000256" key="1">
    <source>
        <dbReference type="SAM" id="Phobius"/>
    </source>
</evidence>
<reference evidence="2 3" key="1">
    <citation type="journal article" date="2011" name="J. Bacteriol.">
        <title>Complete genome sequence of the animal pathogen Listeria ivanovii, which provides insights into host specificities and evolution of the genus Listeria.</title>
        <authorList>
            <person name="Buchrieser C."/>
            <person name="Rusniok C."/>
            <person name="Garrido P."/>
            <person name="Hain T."/>
            <person name="Scortti M."/>
            <person name="Lampidis R."/>
            <person name="Karst U."/>
            <person name="Chakraborty T."/>
            <person name="Cossart P."/>
            <person name="Kreft J."/>
            <person name="Vazquez-Boland J.A."/>
            <person name="Goebel W."/>
            <person name="Glaser P."/>
        </authorList>
    </citation>
    <scope>NUCLEOTIDE SEQUENCE [LARGE SCALE GENOMIC DNA]</scope>
    <source>
        <strain evidence="3">ATCC BAA-678 / PAM 55</strain>
    </source>
</reference>
<keyword evidence="1" id="KW-0812">Transmembrane</keyword>
<dbReference type="KEGG" id="liv:LIV_0248"/>
<name>G2ZA54_LISIP</name>
<dbReference type="InterPro" id="IPR031616">
    <property type="entry name" value="BsrE-like"/>
</dbReference>
<dbReference type="HOGENOM" id="CLU_2700312_0_0_9"/>
<dbReference type="Pfam" id="PF16935">
    <property type="entry name" value="Hol_Tox"/>
    <property type="match status" value="1"/>
</dbReference>
<organism evidence="2 3">
    <name type="scientific">Listeria ivanovii (strain ATCC BAA-678 / PAM 55)</name>
    <dbReference type="NCBI Taxonomy" id="881621"/>
    <lineage>
        <taxon>Bacteria</taxon>
        <taxon>Bacillati</taxon>
        <taxon>Bacillota</taxon>
        <taxon>Bacilli</taxon>
        <taxon>Bacillales</taxon>
        <taxon>Listeriaceae</taxon>
        <taxon>Listeria</taxon>
    </lineage>
</organism>
<sequence>MRFFYGFLHVIIIRQTSLWWCASLLHQKVGGAYVIFGALPGKDKRVTVFESLTLMIAFAVLIVTIMNSKDDKK</sequence>
<keyword evidence="1" id="KW-0472">Membrane</keyword>
<keyword evidence="1" id="KW-1133">Transmembrane helix</keyword>
<gene>
    <name evidence="2" type="ordered locus">LIV_0248</name>
</gene>
<feature type="transmembrane region" description="Helical" evidence="1">
    <location>
        <begin position="46"/>
        <end position="66"/>
    </location>
</feature>
<dbReference type="EMBL" id="FR687253">
    <property type="protein sequence ID" value="CBW84728.1"/>
    <property type="molecule type" value="Genomic_DNA"/>
</dbReference>